<evidence type="ECO:0008006" key="13">
    <source>
        <dbReference type="Google" id="ProtNLM"/>
    </source>
</evidence>
<evidence type="ECO:0000259" key="8">
    <source>
        <dbReference type="Pfam" id="PF00441"/>
    </source>
</evidence>
<dbReference type="VEuPathDB" id="FungiDB:CJI97_004796"/>
<dbReference type="Pfam" id="PF02771">
    <property type="entry name" value="Acyl-CoA_dh_N"/>
    <property type="match status" value="1"/>
</dbReference>
<dbReference type="VEuPathDB" id="FungiDB:CJJ07_001445"/>
<dbReference type="InterPro" id="IPR013786">
    <property type="entry name" value="AcylCoA_DH/ox_N"/>
</dbReference>
<evidence type="ECO:0000256" key="4">
    <source>
        <dbReference type="ARBA" id="ARBA00022630"/>
    </source>
</evidence>
<evidence type="ECO:0000256" key="2">
    <source>
        <dbReference type="ARBA" id="ARBA00009347"/>
    </source>
</evidence>
<evidence type="ECO:0000259" key="10">
    <source>
        <dbReference type="Pfam" id="PF02771"/>
    </source>
</evidence>
<gene>
    <name evidence="11" type="ORF">QG37_07371</name>
</gene>
<keyword evidence="5 7" id="KW-0274">FAD</keyword>
<proteinExistence type="inferred from homology"/>
<dbReference type="EMBL" id="LGST01000057">
    <property type="protein sequence ID" value="KND96244.1"/>
    <property type="molecule type" value="Genomic_DNA"/>
</dbReference>
<organism evidence="11 12">
    <name type="scientific">Candidozyma auris</name>
    <name type="common">Yeast</name>
    <name type="synonym">Candida auris</name>
    <dbReference type="NCBI Taxonomy" id="498019"/>
    <lineage>
        <taxon>Eukaryota</taxon>
        <taxon>Fungi</taxon>
        <taxon>Dikarya</taxon>
        <taxon>Ascomycota</taxon>
        <taxon>Saccharomycotina</taxon>
        <taxon>Pichiomycetes</taxon>
        <taxon>Metschnikowiaceae</taxon>
        <taxon>Candidozyma</taxon>
    </lineage>
</organism>
<accession>A0A0L0NQF5</accession>
<dbReference type="VEuPathDB" id="FungiDB:QG37_07371"/>
<evidence type="ECO:0000256" key="3">
    <source>
        <dbReference type="ARBA" id="ARBA00011738"/>
    </source>
</evidence>
<comment type="subunit">
    <text evidence="3">Homodimer.</text>
</comment>
<dbReference type="Pfam" id="PF02770">
    <property type="entry name" value="Acyl-CoA_dh_M"/>
    <property type="match status" value="1"/>
</dbReference>
<evidence type="ECO:0000313" key="11">
    <source>
        <dbReference type="EMBL" id="KND96244.1"/>
    </source>
</evidence>
<evidence type="ECO:0000259" key="9">
    <source>
        <dbReference type="Pfam" id="PF02770"/>
    </source>
</evidence>
<dbReference type="AlphaFoldDB" id="A0A0L0NQF5"/>
<dbReference type="InterPro" id="IPR009100">
    <property type="entry name" value="AcylCoA_DH/oxidase_NM_dom_sf"/>
</dbReference>
<dbReference type="GO" id="GO:0050660">
    <property type="term" value="F:flavin adenine dinucleotide binding"/>
    <property type="evidence" value="ECO:0007669"/>
    <property type="project" value="InterPro"/>
</dbReference>
<protein>
    <recommendedName>
        <fullName evidence="13">Acyl-CoA dehydrogenase</fullName>
    </recommendedName>
</protein>
<dbReference type="GO" id="GO:0003995">
    <property type="term" value="F:acyl-CoA dehydrogenase activity"/>
    <property type="evidence" value="ECO:0007669"/>
    <property type="project" value="TreeGrafter"/>
</dbReference>
<dbReference type="InterPro" id="IPR037069">
    <property type="entry name" value="AcylCoA_DH/ox_N_sf"/>
</dbReference>
<evidence type="ECO:0000313" key="12">
    <source>
        <dbReference type="Proteomes" id="UP000037122"/>
    </source>
</evidence>
<dbReference type="VEuPathDB" id="FungiDB:B9J08_004656"/>
<sequence length="443" mass="49523">MSVKEDIPAIFLAQLSPRGLEAIQKTKDFVNDYCIPADKIYYEQLSDDPAKRWALTPEITEKLKKKAKELGLWNMFLSKHYAEGGGFTNLEYGLMAMYLGRAHVAPEATNTNAPDTGNMEILARYGTPYQKEKWLKPLLNGEIRSAFLMTEKGTSSSNALNISTSARKNERGNLVLNGFKWFASGAGDPRCAVWLVMCKTSNDKSKPYQNHSVLVIDAKKAIASGKARVLRPLNVFGYDDAPHGHCEVKFDNYEIAAEDMPNAYLAKEGMGFEIIQSRLGPGRIHHCMRAIGVGEFALGRVANRACNRLIFGKPLKDRESFQVSFAEHKIAIERCRLMVLNAAHKIDLGNAKLAQREIAMAKIDTPRTVLRILDWCIQMYGAEGVSQDTELARMYAMSRTLRIADGPDEAHLGQLGRAEAKKFPAIEKLFRSYEQNVSRVAKL</sequence>
<evidence type="ECO:0000256" key="7">
    <source>
        <dbReference type="RuleBase" id="RU362125"/>
    </source>
</evidence>
<dbReference type="Pfam" id="PF00441">
    <property type="entry name" value="Acyl-CoA_dh_1"/>
    <property type="match status" value="1"/>
</dbReference>
<evidence type="ECO:0000256" key="1">
    <source>
        <dbReference type="ARBA" id="ARBA00001974"/>
    </source>
</evidence>
<dbReference type="InterPro" id="IPR009075">
    <property type="entry name" value="AcylCo_DH/oxidase_C"/>
</dbReference>
<feature type="domain" description="Acyl-CoA dehydrogenase/oxidase N-terminal" evidence="10">
    <location>
        <begin position="50"/>
        <end position="142"/>
    </location>
</feature>
<dbReference type="InterPro" id="IPR050741">
    <property type="entry name" value="Acyl-CoA_dehydrogenase"/>
</dbReference>
<dbReference type="InterPro" id="IPR046373">
    <property type="entry name" value="Acyl-CoA_Oxase/DH_mid-dom_sf"/>
</dbReference>
<feature type="domain" description="Acyl-CoA dehydrogenase/oxidase C-terminal" evidence="8">
    <location>
        <begin position="269"/>
        <end position="418"/>
    </location>
</feature>
<evidence type="ECO:0000256" key="5">
    <source>
        <dbReference type="ARBA" id="ARBA00022827"/>
    </source>
</evidence>
<comment type="similarity">
    <text evidence="2 7">Belongs to the acyl-CoA dehydrogenase family.</text>
</comment>
<feature type="domain" description="Acyl-CoA oxidase/dehydrogenase middle" evidence="9">
    <location>
        <begin position="146"/>
        <end position="252"/>
    </location>
</feature>
<dbReference type="PANTHER" id="PTHR48083:SF13">
    <property type="entry name" value="ACYL-COA DEHYDROGENASE FAMILY MEMBER 11"/>
    <property type="match status" value="1"/>
</dbReference>
<evidence type="ECO:0000256" key="6">
    <source>
        <dbReference type="ARBA" id="ARBA00023002"/>
    </source>
</evidence>
<dbReference type="GO" id="GO:0005737">
    <property type="term" value="C:cytoplasm"/>
    <property type="evidence" value="ECO:0007669"/>
    <property type="project" value="TreeGrafter"/>
</dbReference>
<dbReference type="VEuPathDB" id="FungiDB:CJJ09_004669"/>
<dbReference type="InterPro" id="IPR006091">
    <property type="entry name" value="Acyl-CoA_Oxase/DH_mid-dom"/>
</dbReference>
<keyword evidence="4 7" id="KW-0285">Flavoprotein</keyword>
<dbReference type="Proteomes" id="UP000037122">
    <property type="component" value="Unassembled WGS sequence"/>
</dbReference>
<dbReference type="SUPFAM" id="SSF47203">
    <property type="entry name" value="Acyl-CoA dehydrogenase C-terminal domain-like"/>
    <property type="match status" value="1"/>
</dbReference>
<name>A0A0L0NQF5_CANAR</name>
<dbReference type="GO" id="GO:0033539">
    <property type="term" value="P:fatty acid beta-oxidation using acyl-CoA dehydrogenase"/>
    <property type="evidence" value="ECO:0007669"/>
    <property type="project" value="TreeGrafter"/>
</dbReference>
<dbReference type="VEuPathDB" id="FungiDB:CJI96_0004494"/>
<keyword evidence="6 7" id="KW-0560">Oxidoreductase</keyword>
<dbReference type="SUPFAM" id="SSF56645">
    <property type="entry name" value="Acyl-CoA dehydrogenase NM domain-like"/>
    <property type="match status" value="1"/>
</dbReference>
<comment type="cofactor">
    <cofactor evidence="1 7">
        <name>FAD</name>
        <dbReference type="ChEBI" id="CHEBI:57692"/>
    </cofactor>
</comment>
<dbReference type="InterPro" id="IPR036250">
    <property type="entry name" value="AcylCo_DH-like_C"/>
</dbReference>
<comment type="caution">
    <text evidence="11">The sequence shown here is derived from an EMBL/GenBank/DDBJ whole genome shotgun (WGS) entry which is preliminary data.</text>
</comment>
<dbReference type="PANTHER" id="PTHR48083">
    <property type="entry name" value="MEDIUM-CHAIN SPECIFIC ACYL-COA DEHYDROGENASE, MITOCHONDRIAL-RELATED"/>
    <property type="match status" value="1"/>
</dbReference>
<reference evidence="12" key="1">
    <citation type="journal article" date="2015" name="BMC Genomics">
        <title>Draft genome of a commonly misdiagnosed multidrug resistant pathogen Candida auris.</title>
        <authorList>
            <person name="Chatterjee S."/>
            <person name="Alampalli S.V."/>
            <person name="Nageshan R.K."/>
            <person name="Chettiar S.T."/>
            <person name="Joshi S."/>
            <person name="Tatu U.S."/>
        </authorList>
    </citation>
    <scope>NUCLEOTIDE SEQUENCE [LARGE SCALE GENOMIC DNA]</scope>
    <source>
        <strain evidence="12">6684</strain>
    </source>
</reference>
<dbReference type="Gene3D" id="2.40.110.10">
    <property type="entry name" value="Butyryl-CoA Dehydrogenase, subunit A, domain 2"/>
    <property type="match status" value="1"/>
</dbReference>
<dbReference type="Gene3D" id="1.10.540.10">
    <property type="entry name" value="Acyl-CoA dehydrogenase/oxidase, N-terminal domain"/>
    <property type="match status" value="1"/>
</dbReference>
<dbReference type="Gene3D" id="1.20.140.10">
    <property type="entry name" value="Butyryl-CoA Dehydrogenase, subunit A, domain 3"/>
    <property type="match status" value="1"/>
</dbReference>